<dbReference type="SMART" id="SM00343">
    <property type="entry name" value="ZnF_C2HC"/>
    <property type="match status" value="1"/>
</dbReference>
<dbReference type="InterPro" id="IPR000504">
    <property type="entry name" value="RRM_dom"/>
</dbReference>
<dbReference type="FunFam" id="3.30.70.330:FF:000233">
    <property type="entry name" value="Zinc finger CCHC-type and RNA-binding motif-containing protein 1"/>
    <property type="match status" value="1"/>
</dbReference>
<dbReference type="GO" id="GO:0008270">
    <property type="term" value="F:zinc ion binding"/>
    <property type="evidence" value="ECO:0007669"/>
    <property type="project" value="UniProtKB-KW"/>
</dbReference>
<feature type="compositionally biased region" description="Acidic residues" evidence="14">
    <location>
        <begin position="144"/>
        <end position="162"/>
    </location>
</feature>
<evidence type="ECO:0000256" key="10">
    <source>
        <dbReference type="ARBA" id="ARBA00023242"/>
    </source>
</evidence>
<feature type="region of interest" description="Disordered" evidence="14">
    <location>
        <begin position="130"/>
        <end position="170"/>
    </location>
</feature>
<dbReference type="SUPFAM" id="SSF57756">
    <property type="entry name" value="Retrovirus zinc finger-like domains"/>
    <property type="match status" value="1"/>
</dbReference>
<keyword evidence="9" id="KW-0508">mRNA splicing</keyword>
<proteinExistence type="predicted"/>
<dbReference type="InterPro" id="IPR035979">
    <property type="entry name" value="RBD_domain_sf"/>
</dbReference>
<dbReference type="InterPro" id="IPR036875">
    <property type="entry name" value="Znf_CCHC_sf"/>
</dbReference>
<evidence type="ECO:0000256" key="4">
    <source>
        <dbReference type="ARBA" id="ARBA00022723"/>
    </source>
</evidence>
<dbReference type="GO" id="GO:0005689">
    <property type="term" value="C:U12-type spliceosomal complex"/>
    <property type="evidence" value="ECO:0007669"/>
    <property type="project" value="InterPro"/>
</dbReference>
<dbReference type="PANTHER" id="PTHR46259">
    <property type="entry name" value="ZINC FINGER CCHC-TYPE AND RNA-BINDING MOTIF-CONTAINING PROTEIN 1"/>
    <property type="match status" value="1"/>
</dbReference>
<organism evidence="17 18">
    <name type="scientific">Stegodyphus mimosarum</name>
    <name type="common">African social velvet spider</name>
    <dbReference type="NCBI Taxonomy" id="407821"/>
    <lineage>
        <taxon>Eukaryota</taxon>
        <taxon>Metazoa</taxon>
        <taxon>Ecdysozoa</taxon>
        <taxon>Arthropoda</taxon>
        <taxon>Chelicerata</taxon>
        <taxon>Arachnida</taxon>
        <taxon>Araneae</taxon>
        <taxon>Araneomorphae</taxon>
        <taxon>Entelegynae</taxon>
        <taxon>Eresoidea</taxon>
        <taxon>Eresidae</taxon>
        <taxon>Stegodyphus</taxon>
    </lineage>
</organism>
<keyword evidence="3" id="KW-0507">mRNA processing</keyword>
<dbReference type="PROSITE" id="PS50158">
    <property type="entry name" value="ZF_CCHC"/>
    <property type="match status" value="1"/>
</dbReference>
<evidence type="ECO:0000256" key="13">
    <source>
        <dbReference type="PROSITE-ProRule" id="PRU00176"/>
    </source>
</evidence>
<dbReference type="EMBL" id="KK117218">
    <property type="protein sequence ID" value="KFM69858.1"/>
    <property type="molecule type" value="Genomic_DNA"/>
</dbReference>
<dbReference type="FunFam" id="4.10.60.10:FF:000009">
    <property type="entry name" value="Zinc finger CCHC-type and RNA-binding motif-containing protein 1"/>
    <property type="match status" value="1"/>
</dbReference>
<sequence length="201" mass="23216">MSGGLCPSKSTVYVANLPYSLTNNDLHKILEKYGKVVKVTTVKDKETHKSTGVAFVLFLDKESAHKCVRALNRRELFGRTLKCSIAKDNGRAPEFIRRKFYKDKSRCYECGEFGHLSYFCPQNMLGDREPQKKKKKRKFRDKNEEADEYSEEEEEEIGEDPALESLSAAIKYQQEKMEEEEYRLKVATGEYGENNTSSKKK</sequence>
<evidence type="ECO:0000256" key="2">
    <source>
        <dbReference type="ARBA" id="ARBA00015428"/>
    </source>
</evidence>
<evidence type="ECO:0000256" key="3">
    <source>
        <dbReference type="ARBA" id="ARBA00022664"/>
    </source>
</evidence>
<dbReference type="Gene3D" id="3.30.70.330">
    <property type="match status" value="1"/>
</dbReference>
<dbReference type="GO" id="GO:0003723">
    <property type="term" value="F:RNA binding"/>
    <property type="evidence" value="ECO:0007669"/>
    <property type="project" value="UniProtKB-UniRule"/>
</dbReference>
<evidence type="ECO:0000256" key="1">
    <source>
        <dbReference type="ARBA" id="ARBA00004123"/>
    </source>
</evidence>
<dbReference type="Gene3D" id="4.10.60.10">
    <property type="entry name" value="Zinc finger, CCHC-type"/>
    <property type="match status" value="1"/>
</dbReference>
<evidence type="ECO:0000256" key="9">
    <source>
        <dbReference type="ARBA" id="ARBA00023187"/>
    </source>
</evidence>
<reference evidence="17 18" key="1">
    <citation type="submission" date="2013-11" db="EMBL/GenBank/DDBJ databases">
        <title>Genome sequencing of Stegodyphus mimosarum.</title>
        <authorList>
            <person name="Bechsgaard J."/>
        </authorList>
    </citation>
    <scope>NUCLEOTIDE SEQUENCE [LARGE SCALE GENOMIC DNA]</scope>
</reference>
<protein>
    <recommendedName>
        <fullName evidence="2">Zinc finger CCHC-type and RNA-binding motif-containing protein 1</fullName>
    </recommendedName>
    <alternativeName>
        <fullName evidence="11">U11/U12 small nuclear ribonucleoprotein 31 kDa protein</fullName>
    </alternativeName>
</protein>
<evidence type="ECO:0000256" key="11">
    <source>
        <dbReference type="ARBA" id="ARBA00032031"/>
    </source>
</evidence>
<dbReference type="SUPFAM" id="SSF54928">
    <property type="entry name" value="RNA-binding domain, RBD"/>
    <property type="match status" value="1"/>
</dbReference>
<dbReference type="Proteomes" id="UP000054359">
    <property type="component" value="Unassembled WGS sequence"/>
</dbReference>
<evidence type="ECO:0000259" key="16">
    <source>
        <dbReference type="PROSITE" id="PS50158"/>
    </source>
</evidence>
<evidence type="ECO:0000256" key="5">
    <source>
        <dbReference type="ARBA" id="ARBA00022728"/>
    </source>
</evidence>
<feature type="non-terminal residue" evidence="17">
    <location>
        <position position="201"/>
    </location>
</feature>
<dbReference type="PANTHER" id="PTHR46259:SF1">
    <property type="entry name" value="ZINC FINGER CCHC-TYPE AND RNA-BINDING MOTIF-CONTAINING PROTEIN 1"/>
    <property type="match status" value="1"/>
</dbReference>
<evidence type="ECO:0000256" key="12">
    <source>
        <dbReference type="PROSITE-ProRule" id="PRU00047"/>
    </source>
</evidence>
<comment type="subcellular location">
    <subcellularLocation>
        <location evidence="1">Nucleus</location>
    </subcellularLocation>
</comment>
<gene>
    <name evidence="17" type="ORF">X975_10504</name>
</gene>
<keyword evidence="7" id="KW-0862">Zinc</keyword>
<dbReference type="CDD" id="cd12393">
    <property type="entry name" value="RRM_ZCRB1"/>
    <property type="match status" value="1"/>
</dbReference>
<keyword evidence="18" id="KW-1185">Reference proteome</keyword>
<accession>A0A087TXL9</accession>
<evidence type="ECO:0000256" key="8">
    <source>
        <dbReference type="ARBA" id="ARBA00022884"/>
    </source>
</evidence>
<keyword evidence="6 12" id="KW-0863">Zinc-finger</keyword>
<keyword evidence="10" id="KW-0539">Nucleus</keyword>
<evidence type="ECO:0000259" key="15">
    <source>
        <dbReference type="PROSITE" id="PS50102"/>
    </source>
</evidence>
<dbReference type="STRING" id="407821.A0A087TXL9"/>
<keyword evidence="4" id="KW-0479">Metal-binding</keyword>
<feature type="domain" description="CCHC-type" evidence="16">
    <location>
        <begin position="106"/>
        <end position="122"/>
    </location>
</feature>
<name>A0A087TXL9_STEMI</name>
<dbReference type="InterPro" id="IPR001878">
    <property type="entry name" value="Znf_CCHC"/>
</dbReference>
<dbReference type="PROSITE" id="PS50102">
    <property type="entry name" value="RRM"/>
    <property type="match status" value="1"/>
</dbReference>
<evidence type="ECO:0000256" key="7">
    <source>
        <dbReference type="ARBA" id="ARBA00022833"/>
    </source>
</evidence>
<feature type="compositionally biased region" description="Basic residues" evidence="14">
    <location>
        <begin position="131"/>
        <end position="140"/>
    </location>
</feature>
<evidence type="ECO:0000256" key="14">
    <source>
        <dbReference type="SAM" id="MobiDB-lite"/>
    </source>
</evidence>
<keyword evidence="5" id="KW-0747">Spliceosome</keyword>
<dbReference type="InterPro" id="IPR012677">
    <property type="entry name" value="Nucleotide-bd_a/b_plait_sf"/>
</dbReference>
<dbReference type="AlphaFoldDB" id="A0A087TXL9"/>
<dbReference type="OrthoDB" id="267048at2759"/>
<dbReference type="InterPro" id="IPR034219">
    <property type="entry name" value="ZCRB1_RRM"/>
</dbReference>
<feature type="domain" description="RRM" evidence="15">
    <location>
        <begin position="10"/>
        <end position="88"/>
    </location>
</feature>
<evidence type="ECO:0000313" key="17">
    <source>
        <dbReference type="EMBL" id="KFM69858.1"/>
    </source>
</evidence>
<dbReference type="SMART" id="SM00360">
    <property type="entry name" value="RRM"/>
    <property type="match status" value="1"/>
</dbReference>
<evidence type="ECO:0000256" key="6">
    <source>
        <dbReference type="ARBA" id="ARBA00022771"/>
    </source>
</evidence>
<dbReference type="Pfam" id="PF00076">
    <property type="entry name" value="RRM_1"/>
    <property type="match status" value="1"/>
</dbReference>
<dbReference type="GO" id="GO:0000398">
    <property type="term" value="P:mRNA splicing, via spliceosome"/>
    <property type="evidence" value="ECO:0007669"/>
    <property type="project" value="InterPro"/>
</dbReference>
<dbReference type="InterPro" id="IPR044598">
    <property type="entry name" value="ZCRB1"/>
</dbReference>
<evidence type="ECO:0000313" key="18">
    <source>
        <dbReference type="Proteomes" id="UP000054359"/>
    </source>
</evidence>
<dbReference type="OMA" id="AHYFNDE"/>
<keyword evidence="8 13" id="KW-0694">RNA-binding</keyword>